<dbReference type="PRINTS" id="PR02001">
    <property type="entry name" value="GCR1CAMPR"/>
</dbReference>
<dbReference type="GO" id="GO:0005886">
    <property type="term" value="C:plasma membrane"/>
    <property type="evidence" value="ECO:0007669"/>
    <property type="project" value="TreeGrafter"/>
</dbReference>
<evidence type="ECO:0000313" key="11">
    <source>
        <dbReference type="EMBL" id="CAD9757256.1"/>
    </source>
</evidence>
<feature type="transmembrane region" description="Helical" evidence="8">
    <location>
        <begin position="67"/>
        <end position="85"/>
    </location>
</feature>
<feature type="transmembrane region" description="Helical" evidence="8">
    <location>
        <begin position="229"/>
        <end position="249"/>
    </location>
</feature>
<accession>A0A7S2TMP9</accession>
<sequence>MDTLVWTLFFLGFSLCAADEDDAFTHQQEENIAIVSIFFSCISFCGSSFIVFMYIRHPQLRSFVFQLVVWISASDIMYSIANAIGNPSDGSAACYTQAIMIQFFGLSSMLWTVTIAYTVDRVYLKGRSIEEAAEIKKTFHYIVWGISLLLTILPATTGNYGQSTGWCWIDVKENAEAGTAWRFVTFYIPLWLVAGYNLSVYAHVRSALNAAVEQGGENAGNIAGLQRMVYYPLVLVVCYIFGTISRIQQIFGPPVYGLVILHTIGMSSQGTLNALVYGLTPSVKRVMCGEGSKLDEPSVQNVDRMDDGLVSVGLDDAKSGDAHL</sequence>
<keyword evidence="3 8" id="KW-1133">Transmembrane helix</keyword>
<dbReference type="PROSITE" id="PS50261">
    <property type="entry name" value="G_PROTEIN_RECEP_F2_4"/>
    <property type="match status" value="1"/>
</dbReference>
<dbReference type="PANTHER" id="PTHR23112:SF0">
    <property type="entry name" value="TRANSMEMBRANE PROTEIN 116"/>
    <property type="match status" value="1"/>
</dbReference>
<dbReference type="EMBL" id="HBHP01010664">
    <property type="protein sequence ID" value="CAD9757256.1"/>
    <property type="molecule type" value="Transcribed_RNA"/>
</dbReference>
<reference evidence="11" key="1">
    <citation type="submission" date="2021-01" db="EMBL/GenBank/DDBJ databases">
        <authorList>
            <person name="Corre E."/>
            <person name="Pelletier E."/>
            <person name="Niang G."/>
            <person name="Scheremetjew M."/>
            <person name="Finn R."/>
            <person name="Kale V."/>
            <person name="Holt S."/>
            <person name="Cochrane G."/>
            <person name="Meng A."/>
            <person name="Brown T."/>
            <person name="Cohen L."/>
        </authorList>
    </citation>
    <scope>NUCLEOTIDE SEQUENCE</scope>
    <source>
        <strain evidence="11">CCMP622</strain>
    </source>
</reference>
<keyword evidence="4" id="KW-0297">G-protein coupled receptor</keyword>
<feature type="transmembrane region" description="Helical" evidence="8">
    <location>
        <begin position="255"/>
        <end position="277"/>
    </location>
</feature>
<comment type="subcellular location">
    <subcellularLocation>
        <location evidence="1">Membrane</location>
        <topology evidence="1">Multi-pass membrane protein</topology>
    </subcellularLocation>
</comment>
<dbReference type="InterPro" id="IPR022343">
    <property type="entry name" value="GCR1-cAMP_receptor"/>
</dbReference>
<dbReference type="PRINTS" id="PR02000">
    <property type="entry name" value="GCR1PLANT"/>
</dbReference>
<evidence type="ECO:0000256" key="6">
    <source>
        <dbReference type="ARBA" id="ARBA00023170"/>
    </source>
</evidence>
<keyword evidence="7" id="KW-0807">Transducer</keyword>
<evidence type="ECO:0000259" key="10">
    <source>
        <dbReference type="PROSITE" id="PS50261"/>
    </source>
</evidence>
<name>A0A7S2TMP9_9EUKA</name>
<feature type="transmembrane region" description="Helical" evidence="8">
    <location>
        <begin position="139"/>
        <end position="160"/>
    </location>
</feature>
<feature type="transmembrane region" description="Helical" evidence="8">
    <location>
        <begin position="97"/>
        <end position="119"/>
    </location>
</feature>
<dbReference type="InterPro" id="IPR017981">
    <property type="entry name" value="GPCR_2-like_7TM"/>
</dbReference>
<dbReference type="Pfam" id="PF05462">
    <property type="entry name" value="Dicty_CAR"/>
    <property type="match status" value="1"/>
</dbReference>
<dbReference type="GO" id="GO:0007189">
    <property type="term" value="P:adenylate cyclase-activating G protein-coupled receptor signaling pathway"/>
    <property type="evidence" value="ECO:0007669"/>
    <property type="project" value="TreeGrafter"/>
</dbReference>
<evidence type="ECO:0000256" key="3">
    <source>
        <dbReference type="ARBA" id="ARBA00022989"/>
    </source>
</evidence>
<dbReference type="Gene3D" id="1.20.1070.10">
    <property type="entry name" value="Rhodopsin 7-helix transmembrane proteins"/>
    <property type="match status" value="1"/>
</dbReference>
<dbReference type="AlphaFoldDB" id="A0A7S2TMP9"/>
<proteinExistence type="predicted"/>
<evidence type="ECO:0000256" key="4">
    <source>
        <dbReference type="ARBA" id="ARBA00023040"/>
    </source>
</evidence>
<evidence type="ECO:0000256" key="7">
    <source>
        <dbReference type="ARBA" id="ARBA00023224"/>
    </source>
</evidence>
<protein>
    <recommendedName>
        <fullName evidence="10">G-protein coupled receptors family 2 profile 2 domain-containing protein</fullName>
    </recommendedName>
</protein>
<evidence type="ECO:0000256" key="8">
    <source>
        <dbReference type="SAM" id="Phobius"/>
    </source>
</evidence>
<dbReference type="GO" id="GO:0004930">
    <property type="term" value="F:G protein-coupled receptor activity"/>
    <property type="evidence" value="ECO:0007669"/>
    <property type="project" value="UniProtKB-KW"/>
</dbReference>
<dbReference type="SUPFAM" id="SSF81321">
    <property type="entry name" value="Family A G protein-coupled receptor-like"/>
    <property type="match status" value="1"/>
</dbReference>
<feature type="transmembrane region" description="Helical" evidence="8">
    <location>
        <begin position="34"/>
        <end position="55"/>
    </location>
</feature>
<evidence type="ECO:0000256" key="1">
    <source>
        <dbReference type="ARBA" id="ARBA00004141"/>
    </source>
</evidence>
<feature type="signal peptide" evidence="9">
    <location>
        <begin position="1"/>
        <end position="18"/>
    </location>
</feature>
<gene>
    <name evidence="11" type="ORF">LSP00402_LOCUS6596</name>
</gene>
<dbReference type="InterPro" id="IPR022340">
    <property type="entry name" value="GPCR_GCR1_put"/>
</dbReference>
<feature type="domain" description="G-protein coupled receptors family 2 profile 2" evidence="10">
    <location>
        <begin position="32"/>
        <end position="281"/>
    </location>
</feature>
<dbReference type="GO" id="GO:0007166">
    <property type="term" value="P:cell surface receptor signaling pathway"/>
    <property type="evidence" value="ECO:0007669"/>
    <property type="project" value="InterPro"/>
</dbReference>
<organism evidence="11">
    <name type="scientific">Lotharella oceanica</name>
    <dbReference type="NCBI Taxonomy" id="641309"/>
    <lineage>
        <taxon>Eukaryota</taxon>
        <taxon>Sar</taxon>
        <taxon>Rhizaria</taxon>
        <taxon>Cercozoa</taxon>
        <taxon>Chlorarachniophyceae</taxon>
        <taxon>Lotharella</taxon>
    </lineage>
</organism>
<feature type="chain" id="PRO_5031561703" description="G-protein coupled receptors family 2 profile 2 domain-containing protein" evidence="9">
    <location>
        <begin position="19"/>
        <end position="324"/>
    </location>
</feature>
<feature type="transmembrane region" description="Helical" evidence="8">
    <location>
        <begin position="180"/>
        <end position="198"/>
    </location>
</feature>
<dbReference type="PANTHER" id="PTHR23112">
    <property type="entry name" value="G PROTEIN-COUPLED RECEPTOR 157-RELATED"/>
    <property type="match status" value="1"/>
</dbReference>
<evidence type="ECO:0000256" key="5">
    <source>
        <dbReference type="ARBA" id="ARBA00023136"/>
    </source>
</evidence>
<keyword evidence="9" id="KW-0732">Signal</keyword>
<evidence type="ECO:0000256" key="2">
    <source>
        <dbReference type="ARBA" id="ARBA00022692"/>
    </source>
</evidence>
<keyword evidence="6" id="KW-0675">Receptor</keyword>
<keyword evidence="5 8" id="KW-0472">Membrane</keyword>
<keyword evidence="2 8" id="KW-0812">Transmembrane</keyword>
<evidence type="ECO:0000256" key="9">
    <source>
        <dbReference type="SAM" id="SignalP"/>
    </source>
</evidence>